<evidence type="ECO:0000256" key="1">
    <source>
        <dbReference type="ARBA" id="ARBA00004239"/>
    </source>
</evidence>
<proteinExistence type="inferred from homology"/>
<evidence type="ECO:0000256" key="2">
    <source>
        <dbReference type="ARBA" id="ARBA00007664"/>
    </source>
</evidence>
<dbReference type="GO" id="GO:0004252">
    <property type="term" value="F:serine-type endopeptidase activity"/>
    <property type="evidence" value="ECO:0007669"/>
    <property type="project" value="UniProtKB-EC"/>
</dbReference>
<evidence type="ECO:0000256" key="8">
    <source>
        <dbReference type="ARBA" id="ARBA00044036"/>
    </source>
</evidence>
<evidence type="ECO:0000256" key="5">
    <source>
        <dbReference type="ARBA" id="ARBA00022801"/>
    </source>
</evidence>
<gene>
    <name evidence="12" type="ORF">RF55_9216</name>
</gene>
<dbReference type="PANTHER" id="PTHR24276">
    <property type="entry name" value="POLYSERASE-RELATED"/>
    <property type="match status" value="1"/>
</dbReference>
<dbReference type="CDD" id="cd00190">
    <property type="entry name" value="Tryp_SPc"/>
    <property type="match status" value="1"/>
</dbReference>
<dbReference type="InterPro" id="IPR001254">
    <property type="entry name" value="Trypsin_dom"/>
</dbReference>
<protein>
    <recommendedName>
        <fullName evidence="8">chymotrypsin</fullName>
        <ecNumber evidence="8">3.4.21.1</ecNumber>
    </recommendedName>
</protein>
<evidence type="ECO:0000256" key="3">
    <source>
        <dbReference type="ARBA" id="ARBA00022525"/>
    </source>
</evidence>
<accession>A0A0J7KL43</accession>
<dbReference type="InterPro" id="IPR043504">
    <property type="entry name" value="Peptidase_S1_PA_chymotrypsin"/>
</dbReference>
<evidence type="ECO:0000313" key="12">
    <source>
        <dbReference type="EMBL" id="KMQ90969.1"/>
    </source>
</evidence>
<name>A0A0J7KL43_LASNI</name>
<dbReference type="PaxDb" id="67767-A0A0J7KL43"/>
<evidence type="ECO:0000256" key="10">
    <source>
        <dbReference type="SAM" id="SignalP"/>
    </source>
</evidence>
<dbReference type="PRINTS" id="PR00722">
    <property type="entry name" value="CHYMOTRYPSIN"/>
</dbReference>
<dbReference type="PROSITE" id="PS50240">
    <property type="entry name" value="TRYPSIN_DOM"/>
    <property type="match status" value="1"/>
</dbReference>
<dbReference type="InterPro" id="IPR001314">
    <property type="entry name" value="Peptidase_S1A"/>
</dbReference>
<comment type="subcellular location">
    <subcellularLocation>
        <location evidence="1">Secreted</location>
        <location evidence="1">Extracellular space</location>
    </subcellularLocation>
</comment>
<evidence type="ECO:0000256" key="7">
    <source>
        <dbReference type="ARBA" id="ARBA00023157"/>
    </source>
</evidence>
<feature type="chain" id="PRO_5005290082" description="chymotrypsin" evidence="10">
    <location>
        <begin position="20"/>
        <end position="248"/>
    </location>
</feature>
<keyword evidence="13" id="KW-1185">Reference proteome</keyword>
<dbReference type="PROSITE" id="PS00135">
    <property type="entry name" value="TRYPSIN_SER"/>
    <property type="match status" value="1"/>
</dbReference>
<reference evidence="12 13" key="1">
    <citation type="submission" date="2015-04" db="EMBL/GenBank/DDBJ databases">
        <title>Lasius niger genome sequencing.</title>
        <authorList>
            <person name="Konorov E.A."/>
            <person name="Nikitin M.A."/>
            <person name="Kirill M.V."/>
            <person name="Chang P."/>
        </authorList>
    </citation>
    <scope>NUCLEOTIDE SEQUENCE [LARGE SCALE GENOMIC DNA]</scope>
    <source>
        <tissue evidence="12">Whole</tissue>
    </source>
</reference>
<keyword evidence="4 9" id="KW-0645">Protease</keyword>
<comment type="caution">
    <text evidence="12">The sequence shown here is derived from an EMBL/GenBank/DDBJ whole genome shotgun (WGS) entry which is preliminary data.</text>
</comment>
<dbReference type="EMBL" id="LBMM01006062">
    <property type="protein sequence ID" value="KMQ90969.1"/>
    <property type="molecule type" value="Genomic_DNA"/>
</dbReference>
<evidence type="ECO:0000259" key="11">
    <source>
        <dbReference type="PROSITE" id="PS50240"/>
    </source>
</evidence>
<dbReference type="STRING" id="67767.A0A0J7KL43"/>
<keyword evidence="3" id="KW-0964">Secreted</keyword>
<dbReference type="PROSITE" id="PS00134">
    <property type="entry name" value="TRYPSIN_HIS"/>
    <property type="match status" value="1"/>
</dbReference>
<evidence type="ECO:0000256" key="4">
    <source>
        <dbReference type="ARBA" id="ARBA00022670"/>
    </source>
</evidence>
<keyword evidence="10" id="KW-0732">Signal</keyword>
<dbReference type="Gene3D" id="2.40.10.10">
    <property type="entry name" value="Trypsin-like serine proteases"/>
    <property type="match status" value="2"/>
</dbReference>
<dbReference type="Pfam" id="PF00089">
    <property type="entry name" value="Trypsin"/>
    <property type="match status" value="1"/>
</dbReference>
<dbReference type="InterPro" id="IPR033116">
    <property type="entry name" value="TRYPSIN_SER"/>
</dbReference>
<organism evidence="12 13">
    <name type="scientific">Lasius niger</name>
    <name type="common">Black garden ant</name>
    <dbReference type="NCBI Taxonomy" id="67767"/>
    <lineage>
        <taxon>Eukaryota</taxon>
        <taxon>Metazoa</taxon>
        <taxon>Ecdysozoa</taxon>
        <taxon>Arthropoda</taxon>
        <taxon>Hexapoda</taxon>
        <taxon>Insecta</taxon>
        <taxon>Pterygota</taxon>
        <taxon>Neoptera</taxon>
        <taxon>Endopterygota</taxon>
        <taxon>Hymenoptera</taxon>
        <taxon>Apocrita</taxon>
        <taxon>Aculeata</taxon>
        <taxon>Formicoidea</taxon>
        <taxon>Formicidae</taxon>
        <taxon>Formicinae</taxon>
        <taxon>Lasius</taxon>
        <taxon>Lasius</taxon>
    </lineage>
</organism>
<comment type="similarity">
    <text evidence="2">Belongs to the peptidase S1 family.</text>
</comment>
<dbReference type="FunFam" id="2.40.10.10:FF:000047">
    <property type="entry name" value="Trypsin eta"/>
    <property type="match status" value="1"/>
</dbReference>
<dbReference type="SMART" id="SM00020">
    <property type="entry name" value="Tryp_SPc"/>
    <property type="match status" value="1"/>
</dbReference>
<dbReference type="GO" id="GO:0005576">
    <property type="term" value="C:extracellular region"/>
    <property type="evidence" value="ECO:0007669"/>
    <property type="project" value="UniProtKB-SubCell"/>
</dbReference>
<keyword evidence="5 9" id="KW-0378">Hydrolase</keyword>
<feature type="signal peptide" evidence="10">
    <location>
        <begin position="1"/>
        <end position="19"/>
    </location>
</feature>
<evidence type="ECO:0000313" key="13">
    <source>
        <dbReference type="Proteomes" id="UP000036403"/>
    </source>
</evidence>
<dbReference type="InterPro" id="IPR050430">
    <property type="entry name" value="Peptidase_S1"/>
</dbReference>
<dbReference type="InterPro" id="IPR009003">
    <property type="entry name" value="Peptidase_S1_PA"/>
</dbReference>
<evidence type="ECO:0000256" key="9">
    <source>
        <dbReference type="RuleBase" id="RU363034"/>
    </source>
</evidence>
<feature type="domain" description="Peptidase S1" evidence="11">
    <location>
        <begin position="25"/>
        <end position="248"/>
    </location>
</feature>
<evidence type="ECO:0000256" key="6">
    <source>
        <dbReference type="ARBA" id="ARBA00022825"/>
    </source>
</evidence>
<dbReference type="GO" id="GO:0016485">
    <property type="term" value="P:protein processing"/>
    <property type="evidence" value="ECO:0007669"/>
    <property type="project" value="UniProtKB-ARBA"/>
</dbReference>
<dbReference type="Proteomes" id="UP000036403">
    <property type="component" value="Unassembled WGS sequence"/>
</dbReference>
<dbReference type="OrthoDB" id="6755574at2759"/>
<dbReference type="AlphaFoldDB" id="A0A0J7KL43"/>
<keyword evidence="7" id="KW-1015">Disulfide bond</keyword>
<dbReference type="SUPFAM" id="SSF50494">
    <property type="entry name" value="Trypsin-like serine proteases"/>
    <property type="match status" value="1"/>
</dbReference>
<dbReference type="EC" id="3.4.21.1" evidence="8"/>
<dbReference type="InterPro" id="IPR018114">
    <property type="entry name" value="TRYPSIN_HIS"/>
</dbReference>
<dbReference type="PANTHER" id="PTHR24276:SF98">
    <property type="entry name" value="FI18310P1-RELATED"/>
    <property type="match status" value="1"/>
</dbReference>
<sequence>MLPLAIFLFVGVLAQQTFADEPEAIVGGQTASPGEFPWQVSLNVDGGHICGGSIIAPTKILTAAHCVEGIVRPPYNNLRIVTGSLEPTKGQFHRVKSVRVHPGYKDSVEYAWVNDIAVITLQAPIEYNRYQSPIALTDSQPAPGTLCTLSGWGQISTHGPLARTLLKMSQSIVSLSDCQKRHYDMPLTNSHLCTYNRRGIGACSGDSGGPLVANGKQVGVTSWVLPCAAGEPDVYTNVYHHLNFIRSS</sequence>
<keyword evidence="6 9" id="KW-0720">Serine protease</keyword>